<dbReference type="Gene3D" id="1.10.40.60">
    <property type="entry name" value="EpsJ-like"/>
    <property type="match status" value="1"/>
</dbReference>
<comment type="caution">
    <text evidence="4">The sequence shown here is derived from an EMBL/GenBank/DDBJ whole genome shotgun (WGS) entry which is preliminary data.</text>
</comment>
<reference evidence="4 5" key="1">
    <citation type="submission" date="2019-01" db="EMBL/GenBank/DDBJ databases">
        <title>Lacunisphaera sp. strain TWA-58.</title>
        <authorList>
            <person name="Chen W.-M."/>
        </authorList>
    </citation>
    <scope>NUCLEOTIDE SEQUENCE [LARGE SCALE GENOMIC DNA]</scope>
    <source>
        <strain evidence="4 5">TWA-58</strain>
    </source>
</reference>
<dbReference type="SUPFAM" id="SSF158544">
    <property type="entry name" value="GspK insert domain-like"/>
    <property type="match status" value="1"/>
</dbReference>
<dbReference type="EMBL" id="SDHX01000001">
    <property type="protein sequence ID" value="RXK54919.1"/>
    <property type="molecule type" value="Genomic_DNA"/>
</dbReference>
<dbReference type="Pfam" id="PF21687">
    <property type="entry name" value="T2SSK_1st"/>
    <property type="match status" value="1"/>
</dbReference>
<feature type="transmembrane region" description="Helical" evidence="2">
    <location>
        <begin position="51"/>
        <end position="70"/>
    </location>
</feature>
<feature type="compositionally biased region" description="Polar residues" evidence="1">
    <location>
        <begin position="356"/>
        <end position="369"/>
    </location>
</feature>
<sequence length="390" mass="42083">MAPARPPRAQLQAGCLRGGARAHAALQRQPAGFLMSARVASFVASRRRGSVVIFVLGIILLAAFLITRLMDRAAVDLAAEAKAAKRADLREEAFSALEATLAVLADRAAVGEGLHDVSEGWDRPLELMEYVPTEGMTAEVTVADETGKLSLPRADEEKLTAYLEAVGCPATSTDRVVDALLTWTKPDHVSLEGDVLEYPTAPLPYAAPQRALRSFEELRAIPAVREVFFDEHGRWNEVGQRFRAGASLFSFNSTNVNSAVGDALLAHGLDRSRVAAIEASRREKALGSSFYRSPAELAGAWGRDATPPGLGTEAQCLHVVVRVRFGGREQRLDAWVGRPGGVAPGRAARTEARQAGEQQTASAPASVRNNPRKRLDYPFQILELRENDGS</sequence>
<dbReference type="Proteomes" id="UP000290218">
    <property type="component" value="Unassembled WGS sequence"/>
</dbReference>
<proteinExistence type="predicted"/>
<feature type="region of interest" description="Disordered" evidence="1">
    <location>
        <begin position="338"/>
        <end position="374"/>
    </location>
</feature>
<dbReference type="AlphaFoldDB" id="A0A4V1M6C5"/>
<evidence type="ECO:0000313" key="5">
    <source>
        <dbReference type="Proteomes" id="UP000290218"/>
    </source>
</evidence>
<dbReference type="InterPro" id="IPR049031">
    <property type="entry name" value="T2SSK_SAM-like_1st"/>
</dbReference>
<evidence type="ECO:0000259" key="3">
    <source>
        <dbReference type="Pfam" id="PF21687"/>
    </source>
</evidence>
<protein>
    <recommendedName>
        <fullName evidence="3">T2SS protein K first SAM-like domain-containing protein</fullName>
    </recommendedName>
</protein>
<keyword evidence="2" id="KW-0812">Transmembrane</keyword>
<evidence type="ECO:0000256" key="2">
    <source>
        <dbReference type="SAM" id="Phobius"/>
    </source>
</evidence>
<evidence type="ECO:0000313" key="4">
    <source>
        <dbReference type="EMBL" id="RXK54919.1"/>
    </source>
</evidence>
<feature type="domain" description="T2SS protein K first SAM-like" evidence="3">
    <location>
        <begin position="156"/>
        <end position="226"/>
    </location>
</feature>
<evidence type="ECO:0000256" key="1">
    <source>
        <dbReference type="SAM" id="MobiDB-lite"/>
    </source>
</evidence>
<dbReference type="InterPro" id="IPR038072">
    <property type="entry name" value="GspK_central_sf"/>
</dbReference>
<keyword evidence="2" id="KW-1133">Transmembrane helix</keyword>
<gene>
    <name evidence="4" type="ORF">ESB00_03205</name>
</gene>
<accession>A0A4V1M6C5</accession>
<keyword evidence="2" id="KW-0472">Membrane</keyword>
<dbReference type="OrthoDB" id="187662at2"/>
<name>A0A4V1M6C5_9BACT</name>
<keyword evidence="5" id="KW-1185">Reference proteome</keyword>
<organism evidence="4 5">
    <name type="scientific">Oleiharenicola lentus</name>
    <dbReference type="NCBI Taxonomy" id="2508720"/>
    <lineage>
        <taxon>Bacteria</taxon>
        <taxon>Pseudomonadati</taxon>
        <taxon>Verrucomicrobiota</taxon>
        <taxon>Opitutia</taxon>
        <taxon>Opitutales</taxon>
        <taxon>Opitutaceae</taxon>
        <taxon>Oleiharenicola</taxon>
    </lineage>
</organism>